<proteinExistence type="predicted"/>
<dbReference type="EMBL" id="BAABAZ010000012">
    <property type="protein sequence ID" value="GAA4285508.1"/>
    <property type="molecule type" value="Genomic_DNA"/>
</dbReference>
<name>A0ABP8EP53_9MICO</name>
<feature type="compositionally biased region" description="Low complexity" evidence="1">
    <location>
        <begin position="213"/>
        <end position="245"/>
    </location>
</feature>
<gene>
    <name evidence="2" type="ORF">GCM10022261_30390</name>
</gene>
<organism evidence="2 3">
    <name type="scientific">Brevibacterium daeguense</name>
    <dbReference type="NCBI Taxonomy" id="909936"/>
    <lineage>
        <taxon>Bacteria</taxon>
        <taxon>Bacillati</taxon>
        <taxon>Actinomycetota</taxon>
        <taxon>Actinomycetes</taxon>
        <taxon>Micrococcales</taxon>
        <taxon>Brevibacteriaceae</taxon>
        <taxon>Brevibacterium</taxon>
    </lineage>
</organism>
<comment type="caution">
    <text evidence="2">The sequence shown here is derived from an EMBL/GenBank/DDBJ whole genome shotgun (WGS) entry which is preliminary data.</text>
</comment>
<dbReference type="RefSeq" id="WP_236863341.1">
    <property type="nucleotide sequence ID" value="NZ_BAABAZ010000012.1"/>
</dbReference>
<evidence type="ECO:0000313" key="3">
    <source>
        <dbReference type="Proteomes" id="UP001501586"/>
    </source>
</evidence>
<reference evidence="3" key="1">
    <citation type="journal article" date="2019" name="Int. J. Syst. Evol. Microbiol.">
        <title>The Global Catalogue of Microorganisms (GCM) 10K type strain sequencing project: providing services to taxonomists for standard genome sequencing and annotation.</title>
        <authorList>
            <consortium name="The Broad Institute Genomics Platform"/>
            <consortium name="The Broad Institute Genome Sequencing Center for Infectious Disease"/>
            <person name="Wu L."/>
            <person name="Ma J."/>
        </authorList>
    </citation>
    <scope>NUCLEOTIDE SEQUENCE [LARGE SCALE GENOMIC DNA]</scope>
    <source>
        <strain evidence="3">JCM 17458</strain>
    </source>
</reference>
<sequence>MSAEAVHSTSALTEQLSRLPGVRTATELFAGYPPHPVDRPLQPLFRRGGLPRGEATQLTGAHAFALALAACAAATREQQWCAVLGLGEPAVAGIADFGIELDRFVSLRTPPQDWLRVTSILVEAFDILIVRPGFALSPGERNRLLAKVRERRMSLIVLGELPGSGEQLAVRSTRWSGTRRGVGRLEQCTVQVHSPRTGTHSLLLPAASGGAAPVPASNGSASSASGGLAPAAASGGVAPVPVASGRLAPVPATSDEVERMIRSVD</sequence>
<accession>A0ABP8EP53</accession>
<feature type="region of interest" description="Disordered" evidence="1">
    <location>
        <begin position="213"/>
        <end position="254"/>
    </location>
</feature>
<evidence type="ECO:0000256" key="1">
    <source>
        <dbReference type="SAM" id="MobiDB-lite"/>
    </source>
</evidence>
<dbReference type="Proteomes" id="UP001501586">
    <property type="component" value="Unassembled WGS sequence"/>
</dbReference>
<protein>
    <recommendedName>
        <fullName evidence="4">Protein ImuA</fullName>
    </recommendedName>
</protein>
<evidence type="ECO:0008006" key="4">
    <source>
        <dbReference type="Google" id="ProtNLM"/>
    </source>
</evidence>
<keyword evidence="3" id="KW-1185">Reference proteome</keyword>
<evidence type="ECO:0000313" key="2">
    <source>
        <dbReference type="EMBL" id="GAA4285508.1"/>
    </source>
</evidence>